<reference evidence="2 3" key="1">
    <citation type="submission" date="2019-04" db="EMBL/GenBank/DDBJ databases">
        <title>Herbidospora sp. NEAU-GS14.nov., a novel actinomycete isolated from soil.</title>
        <authorList>
            <person name="Han L."/>
        </authorList>
    </citation>
    <scope>NUCLEOTIDE SEQUENCE [LARGE SCALE GENOMIC DNA]</scope>
    <source>
        <strain evidence="2 3">NEAU-GS14</strain>
    </source>
</reference>
<gene>
    <name evidence="2" type="ORF">FDA94_01785</name>
</gene>
<keyword evidence="3" id="KW-1185">Reference proteome</keyword>
<evidence type="ECO:0008006" key="4">
    <source>
        <dbReference type="Google" id="ProtNLM"/>
    </source>
</evidence>
<organism evidence="2 3">
    <name type="scientific">Herbidospora galbida</name>
    <dbReference type="NCBI Taxonomy" id="2575442"/>
    <lineage>
        <taxon>Bacteria</taxon>
        <taxon>Bacillati</taxon>
        <taxon>Actinomycetota</taxon>
        <taxon>Actinomycetes</taxon>
        <taxon>Streptosporangiales</taxon>
        <taxon>Streptosporangiaceae</taxon>
        <taxon>Herbidospora</taxon>
    </lineage>
</organism>
<keyword evidence="1" id="KW-0732">Signal</keyword>
<name>A0A4U3MSZ2_9ACTN</name>
<evidence type="ECO:0000256" key="1">
    <source>
        <dbReference type="SAM" id="SignalP"/>
    </source>
</evidence>
<dbReference type="RefSeq" id="WP_137245224.1">
    <property type="nucleotide sequence ID" value="NZ_SZQA01000001.1"/>
</dbReference>
<comment type="caution">
    <text evidence="2">The sequence shown here is derived from an EMBL/GenBank/DDBJ whole genome shotgun (WGS) entry which is preliminary data.</text>
</comment>
<evidence type="ECO:0000313" key="3">
    <source>
        <dbReference type="Proteomes" id="UP000308705"/>
    </source>
</evidence>
<feature type="signal peptide" evidence="1">
    <location>
        <begin position="1"/>
        <end position="25"/>
    </location>
</feature>
<sequence>MKSKIAGIGVAVLASVVLVPLPAEAAADPVAAVQRLMAQKRTAKVIEWGSVMLGGRGRKINSMMHLFDYHFERKGWLQFGSGGVVGSNLTRKVMFKRDGTLAIAKEDAANGDLQARSLLAQTSPHRSVTANGRHYSAGKLYSPALPKGRPWAYRGKAVSGGAFGDQIVNIFEPKTLQRLLSDTYEKKYISGPVFIDPLGRSHKNLYSWRGKLTFDDLYAVSPTFRALAQTKPDESYGPALVWWDLLTDRAGIPVRFNVMWDTAYQGHYATRERASGNTVTDFVGWRTGLPVKPPHSTKAAPLPNPAAGLPEFDDVMEVIRGRRPRS</sequence>
<dbReference type="OrthoDB" id="3541971at2"/>
<dbReference type="EMBL" id="SZQA01000001">
    <property type="protein sequence ID" value="TKK91536.1"/>
    <property type="molecule type" value="Genomic_DNA"/>
</dbReference>
<accession>A0A4U3MSZ2</accession>
<dbReference type="Proteomes" id="UP000308705">
    <property type="component" value="Unassembled WGS sequence"/>
</dbReference>
<protein>
    <recommendedName>
        <fullName evidence="4">DUF1838 domain-containing protein</fullName>
    </recommendedName>
</protein>
<dbReference type="AlphaFoldDB" id="A0A4U3MSZ2"/>
<evidence type="ECO:0000313" key="2">
    <source>
        <dbReference type="EMBL" id="TKK91536.1"/>
    </source>
</evidence>
<proteinExistence type="predicted"/>
<feature type="chain" id="PRO_5020730392" description="DUF1838 domain-containing protein" evidence="1">
    <location>
        <begin position="26"/>
        <end position="326"/>
    </location>
</feature>